<evidence type="ECO:0000313" key="2">
    <source>
        <dbReference type="EMBL" id="BDA79327.1"/>
    </source>
</evidence>
<dbReference type="Proteomes" id="UP000245263">
    <property type="component" value="Chromosome 1"/>
</dbReference>
<dbReference type="PANTHER" id="PTHR48079">
    <property type="entry name" value="PROTEIN YEEZ"/>
    <property type="match status" value="1"/>
</dbReference>
<dbReference type="PANTHER" id="PTHR48079:SF6">
    <property type="entry name" value="NAD(P)-BINDING DOMAIN-CONTAINING PROTEIN-RELATED"/>
    <property type="match status" value="1"/>
</dbReference>
<dbReference type="SUPFAM" id="SSF51735">
    <property type="entry name" value="NAD(P)-binding Rossmann-fold domains"/>
    <property type="match status" value="1"/>
</dbReference>
<keyword evidence="3" id="KW-1185">Reference proteome</keyword>
<dbReference type="Gene3D" id="3.40.50.720">
    <property type="entry name" value="NAD(P)-binding Rossmann-like Domain"/>
    <property type="match status" value="1"/>
</dbReference>
<evidence type="ECO:0000313" key="3">
    <source>
        <dbReference type="Proteomes" id="UP000245263"/>
    </source>
</evidence>
<dbReference type="InterPro" id="IPR051783">
    <property type="entry name" value="NAD(P)-dependent_oxidoreduct"/>
</dbReference>
<name>A0ABN6KE81_9LEPT</name>
<organism evidence="2 3">
    <name type="scientific">Leptospira kobayashii</name>
    <dbReference type="NCBI Taxonomy" id="1917830"/>
    <lineage>
        <taxon>Bacteria</taxon>
        <taxon>Pseudomonadati</taxon>
        <taxon>Spirochaetota</taxon>
        <taxon>Spirochaetia</taxon>
        <taxon>Leptospirales</taxon>
        <taxon>Leptospiraceae</taxon>
        <taxon>Leptospira</taxon>
    </lineage>
</organism>
<sequence length="319" mass="35445">MKKALVLGGTGGSGKAIAEELVRRKIPTVILGRYQTSLVKLAAEWGNPKDLELVVGDVFSPETLIPYFEKADVVFQAANVSYQEMEAKLLLIGKSVMEAAEKTGKKIVFVDGVYVYGKNPGYPVEEDYPYFAHTKKGKIKVEFAKMIFSGIWKKAKPLIVRLPDYYGPTSKLAYLNPTLDGLALGKLGIFFGSLKPKREYVYLPDAAKMIVEIALQEKSFGGNWNIPGAMISGNEIVRIAETHLGRKSKVISLGRFTVTLLGIFDSFLREVVEIMYLMEDPLQLSGRKYTETIGPIPRTSFEDGIAETLDFIRKRSSVK</sequence>
<accession>A0ABN6KE81</accession>
<protein>
    <recommendedName>
        <fullName evidence="1">NAD-dependent epimerase/dehydratase domain-containing protein</fullName>
    </recommendedName>
</protein>
<reference evidence="2 3" key="1">
    <citation type="submission" date="2021-08" db="EMBL/GenBank/DDBJ databases">
        <title>Complete genome sequence of Leptospira kobayashii strain E30.</title>
        <authorList>
            <person name="Nakao R."/>
            <person name="Nakamura S."/>
            <person name="Masuzawa T."/>
            <person name="Koizumi N."/>
        </authorList>
    </citation>
    <scope>NUCLEOTIDE SEQUENCE [LARGE SCALE GENOMIC DNA]</scope>
    <source>
        <strain evidence="2 3">E30</strain>
    </source>
</reference>
<dbReference type="InterPro" id="IPR036291">
    <property type="entry name" value="NAD(P)-bd_dom_sf"/>
</dbReference>
<gene>
    <name evidence="2" type="ORF">LPTSP3_g22570</name>
</gene>
<dbReference type="InterPro" id="IPR001509">
    <property type="entry name" value="Epimerase_deHydtase"/>
</dbReference>
<evidence type="ECO:0000259" key="1">
    <source>
        <dbReference type="Pfam" id="PF01370"/>
    </source>
</evidence>
<dbReference type="RefSeq" id="WP_109019261.1">
    <property type="nucleotide sequence ID" value="NZ_AP025028.1"/>
</dbReference>
<proteinExistence type="predicted"/>
<dbReference type="Pfam" id="PF01370">
    <property type="entry name" value="Epimerase"/>
    <property type="match status" value="1"/>
</dbReference>
<feature type="domain" description="NAD-dependent epimerase/dehydratase" evidence="1">
    <location>
        <begin position="4"/>
        <end position="226"/>
    </location>
</feature>
<dbReference type="EMBL" id="AP025028">
    <property type="protein sequence ID" value="BDA79327.1"/>
    <property type="molecule type" value="Genomic_DNA"/>
</dbReference>